<comment type="caution">
    <text evidence="1">The sequence shown here is derived from an EMBL/GenBank/DDBJ whole genome shotgun (WGS) entry which is preliminary data.</text>
</comment>
<reference evidence="1" key="1">
    <citation type="submission" date="2013-08" db="EMBL/GenBank/DDBJ databases">
        <authorList>
            <person name="Mendez C."/>
            <person name="Richter M."/>
            <person name="Ferrer M."/>
            <person name="Sanchez J."/>
        </authorList>
    </citation>
    <scope>NUCLEOTIDE SEQUENCE</scope>
</reference>
<feature type="non-terminal residue" evidence="1">
    <location>
        <position position="67"/>
    </location>
</feature>
<sequence length="67" mass="7843">YQQARRDRPGPETAYRKVTKRRFDITWSVDEEAIAYDHRSDGMYPLMTNDRTLSSAQVLEAHKGQPM</sequence>
<name>T1AG16_9ZZZZ</name>
<organism evidence="1">
    <name type="scientific">mine drainage metagenome</name>
    <dbReference type="NCBI Taxonomy" id="410659"/>
    <lineage>
        <taxon>unclassified sequences</taxon>
        <taxon>metagenomes</taxon>
        <taxon>ecological metagenomes</taxon>
    </lineage>
</organism>
<accession>T1AG16</accession>
<gene>
    <name evidence="1" type="ORF">B1B_09164</name>
</gene>
<evidence type="ECO:0000313" key="1">
    <source>
        <dbReference type="EMBL" id="EQD55568.1"/>
    </source>
</evidence>
<proteinExistence type="predicted"/>
<reference evidence="1" key="2">
    <citation type="journal article" date="2014" name="ISME J.">
        <title>Microbial stratification in low pH oxic and suboxic macroscopic growths along an acid mine drainage.</title>
        <authorList>
            <person name="Mendez-Garcia C."/>
            <person name="Mesa V."/>
            <person name="Sprenger R.R."/>
            <person name="Richter M."/>
            <person name="Diez M.S."/>
            <person name="Solano J."/>
            <person name="Bargiela R."/>
            <person name="Golyshina O.V."/>
            <person name="Manteca A."/>
            <person name="Ramos J.L."/>
            <person name="Gallego J.R."/>
            <person name="Llorente I."/>
            <person name="Martins Dos Santos V.A."/>
            <person name="Jensen O.N."/>
            <person name="Pelaez A.I."/>
            <person name="Sanchez J."/>
            <person name="Ferrer M."/>
        </authorList>
    </citation>
    <scope>NUCLEOTIDE SEQUENCE</scope>
</reference>
<dbReference type="EMBL" id="AUZY01006021">
    <property type="protein sequence ID" value="EQD55568.1"/>
    <property type="molecule type" value="Genomic_DNA"/>
</dbReference>
<protein>
    <submittedName>
        <fullName evidence="1">Transposase-like protein</fullName>
    </submittedName>
</protein>
<dbReference type="AlphaFoldDB" id="T1AG16"/>
<feature type="non-terminal residue" evidence="1">
    <location>
        <position position="1"/>
    </location>
</feature>